<feature type="region of interest" description="Disordered" evidence="2">
    <location>
        <begin position="90"/>
        <end position="120"/>
    </location>
</feature>
<protein>
    <submittedName>
        <fullName evidence="3">Uncharacterized protein</fullName>
    </submittedName>
</protein>
<proteinExistence type="predicted"/>
<evidence type="ECO:0000256" key="2">
    <source>
        <dbReference type="SAM" id="MobiDB-lite"/>
    </source>
</evidence>
<feature type="compositionally biased region" description="Polar residues" evidence="2">
    <location>
        <begin position="1"/>
        <end position="30"/>
    </location>
</feature>
<organism evidence="3">
    <name type="scientific">uncultured Caudovirales phage</name>
    <dbReference type="NCBI Taxonomy" id="2100421"/>
    <lineage>
        <taxon>Viruses</taxon>
        <taxon>Duplodnaviria</taxon>
        <taxon>Heunggongvirae</taxon>
        <taxon>Uroviricota</taxon>
        <taxon>Caudoviricetes</taxon>
        <taxon>Peduoviridae</taxon>
        <taxon>Maltschvirus</taxon>
        <taxon>Maltschvirus maltsch</taxon>
    </lineage>
</organism>
<feature type="region of interest" description="Disordered" evidence="2">
    <location>
        <begin position="1"/>
        <end position="32"/>
    </location>
</feature>
<sequence>MTNVFDQAQQPSGQSQESQAPQTTSEQQESYLAKLVATKGENWKDPEVLAKGKLEADGYIKNLEEQLAQMREDVQKQDYAKTLLEELQSKATSPTNVKPAAANNNNNGGTNTDGNTPPQVSEDILKSLVEQTLTARDRDNTVKQNLALVDQELEKTYGTEAPQVVQQKAQALGLSVSRLQEIASESPTAFFNLIGEPKKSFQPIVSGTVRTEGVNMQASAEKNFDYYQKLRRENKSLYYTPKVQQEMMANATRLGNKWKP</sequence>
<feature type="compositionally biased region" description="Low complexity" evidence="2">
    <location>
        <begin position="99"/>
        <end position="118"/>
    </location>
</feature>
<evidence type="ECO:0000313" key="3">
    <source>
        <dbReference type="EMBL" id="CAB4138876.1"/>
    </source>
</evidence>
<reference evidence="3" key="1">
    <citation type="submission" date="2020-04" db="EMBL/GenBank/DDBJ databases">
        <authorList>
            <person name="Chiriac C."/>
            <person name="Salcher M."/>
            <person name="Ghai R."/>
            <person name="Kavagutti S V."/>
        </authorList>
    </citation>
    <scope>NUCLEOTIDE SEQUENCE</scope>
</reference>
<keyword evidence="1" id="KW-0175">Coiled coil</keyword>
<accession>A0A6J5M1B2</accession>
<feature type="coiled-coil region" evidence="1">
    <location>
        <begin position="53"/>
        <end position="80"/>
    </location>
</feature>
<dbReference type="EMBL" id="LR796358">
    <property type="protein sequence ID" value="CAB4138876.1"/>
    <property type="molecule type" value="Genomic_DNA"/>
</dbReference>
<gene>
    <name evidence="3" type="ORF">UFOVP343_18</name>
</gene>
<name>A0A6J5M1B2_9CAUD</name>
<evidence type="ECO:0000256" key="1">
    <source>
        <dbReference type="SAM" id="Coils"/>
    </source>
</evidence>